<dbReference type="InterPro" id="IPR014016">
    <property type="entry name" value="UvrD-like_ATP-bd"/>
</dbReference>
<dbReference type="GO" id="GO:0005524">
    <property type="term" value="F:ATP binding"/>
    <property type="evidence" value="ECO:0007669"/>
    <property type="project" value="UniProtKB-UniRule"/>
</dbReference>
<dbReference type="Pfam" id="PF00580">
    <property type="entry name" value="UvrD-helicase"/>
    <property type="match status" value="1"/>
</dbReference>
<evidence type="ECO:0000256" key="1">
    <source>
        <dbReference type="ARBA" id="ARBA00009922"/>
    </source>
</evidence>
<dbReference type="GO" id="GO:0003677">
    <property type="term" value="F:DNA binding"/>
    <property type="evidence" value="ECO:0007669"/>
    <property type="project" value="InterPro"/>
</dbReference>
<comment type="catalytic activity">
    <reaction evidence="9">
        <text>ATP + H2O = ADP + phosphate + H(+)</text>
        <dbReference type="Rhea" id="RHEA:13065"/>
        <dbReference type="ChEBI" id="CHEBI:15377"/>
        <dbReference type="ChEBI" id="CHEBI:15378"/>
        <dbReference type="ChEBI" id="CHEBI:30616"/>
        <dbReference type="ChEBI" id="CHEBI:43474"/>
        <dbReference type="ChEBI" id="CHEBI:456216"/>
        <dbReference type="EC" id="5.6.2.4"/>
    </reaction>
</comment>
<keyword evidence="6" id="KW-0413">Isomerase</keyword>
<dbReference type="PROSITE" id="PS51217">
    <property type="entry name" value="UVRD_HELICASE_CTER"/>
    <property type="match status" value="1"/>
</dbReference>
<dbReference type="AlphaFoldDB" id="A0A518CQJ3"/>
<dbReference type="PANTHER" id="PTHR11070:SF64">
    <property type="entry name" value="ATP-DEPENDENT DNA HELICASE REP"/>
    <property type="match status" value="1"/>
</dbReference>
<dbReference type="EMBL" id="CP036281">
    <property type="protein sequence ID" value="QDU81498.1"/>
    <property type="molecule type" value="Genomic_DNA"/>
</dbReference>
<dbReference type="Gene3D" id="1.10.10.160">
    <property type="match status" value="1"/>
</dbReference>
<evidence type="ECO:0000256" key="2">
    <source>
        <dbReference type="ARBA" id="ARBA00022741"/>
    </source>
</evidence>
<name>A0A518CQJ3_9PLAN</name>
<evidence type="ECO:0000256" key="3">
    <source>
        <dbReference type="ARBA" id="ARBA00022801"/>
    </source>
</evidence>
<dbReference type="SUPFAM" id="SSF52540">
    <property type="entry name" value="P-loop containing nucleoside triphosphate hydrolases"/>
    <property type="match status" value="1"/>
</dbReference>
<evidence type="ECO:0000259" key="11">
    <source>
        <dbReference type="PROSITE" id="PS51198"/>
    </source>
</evidence>
<dbReference type="InterPro" id="IPR014017">
    <property type="entry name" value="DNA_helicase_UvrD-like_C"/>
</dbReference>
<dbReference type="RefSeq" id="WP_231742514.1">
    <property type="nucleotide sequence ID" value="NZ_CP036281.1"/>
</dbReference>
<keyword evidence="3 10" id="KW-0378">Hydrolase</keyword>
<dbReference type="KEGG" id="plon:Pla110_32400"/>
<feature type="domain" description="UvrD-like helicase C-terminal" evidence="12">
    <location>
        <begin position="286"/>
        <end position="568"/>
    </location>
</feature>
<keyword evidence="4 10" id="KW-0347">Helicase</keyword>
<dbReference type="GO" id="GO:0000725">
    <property type="term" value="P:recombinational repair"/>
    <property type="evidence" value="ECO:0007669"/>
    <property type="project" value="TreeGrafter"/>
</dbReference>
<reference evidence="13 14" key="1">
    <citation type="submission" date="2019-02" db="EMBL/GenBank/DDBJ databases">
        <title>Deep-cultivation of Planctomycetes and their phenomic and genomic characterization uncovers novel biology.</title>
        <authorList>
            <person name="Wiegand S."/>
            <person name="Jogler M."/>
            <person name="Boedeker C."/>
            <person name="Pinto D."/>
            <person name="Vollmers J."/>
            <person name="Rivas-Marin E."/>
            <person name="Kohn T."/>
            <person name="Peeters S.H."/>
            <person name="Heuer A."/>
            <person name="Rast P."/>
            <person name="Oberbeckmann S."/>
            <person name="Bunk B."/>
            <person name="Jeske O."/>
            <person name="Meyerdierks A."/>
            <person name="Storesund J.E."/>
            <person name="Kallscheuer N."/>
            <person name="Luecker S."/>
            <person name="Lage O.M."/>
            <person name="Pohl T."/>
            <person name="Merkel B.J."/>
            <person name="Hornburger P."/>
            <person name="Mueller R.-W."/>
            <person name="Bruemmer F."/>
            <person name="Labrenz M."/>
            <person name="Spormann A.M."/>
            <person name="Op den Camp H."/>
            <person name="Overmann J."/>
            <person name="Amann R."/>
            <person name="Jetten M.S.M."/>
            <person name="Mascher T."/>
            <person name="Medema M.H."/>
            <person name="Devos D.P."/>
            <person name="Kaster A.-K."/>
            <person name="Ovreas L."/>
            <person name="Rohde M."/>
            <person name="Galperin M.Y."/>
            <person name="Jogler C."/>
        </authorList>
    </citation>
    <scope>NUCLEOTIDE SEQUENCE [LARGE SCALE GENOMIC DNA]</scope>
    <source>
        <strain evidence="13 14">Pla110</strain>
    </source>
</reference>
<dbReference type="InterPro" id="IPR027417">
    <property type="entry name" value="P-loop_NTPase"/>
</dbReference>
<keyword evidence="14" id="KW-1185">Reference proteome</keyword>
<feature type="domain" description="UvrD-like helicase ATP-binding" evidence="11">
    <location>
        <begin position="6"/>
        <end position="285"/>
    </location>
</feature>
<dbReference type="Pfam" id="PF13361">
    <property type="entry name" value="UvrD_C"/>
    <property type="match status" value="1"/>
</dbReference>
<dbReference type="CDD" id="cd18807">
    <property type="entry name" value="SF1_C_UvrD"/>
    <property type="match status" value="1"/>
</dbReference>
<organism evidence="13 14">
    <name type="scientific">Polystyrenella longa</name>
    <dbReference type="NCBI Taxonomy" id="2528007"/>
    <lineage>
        <taxon>Bacteria</taxon>
        <taxon>Pseudomonadati</taxon>
        <taxon>Planctomycetota</taxon>
        <taxon>Planctomycetia</taxon>
        <taxon>Planctomycetales</taxon>
        <taxon>Planctomycetaceae</taxon>
        <taxon>Polystyrenella</taxon>
    </lineage>
</organism>
<comment type="similarity">
    <text evidence="1">Belongs to the helicase family. UvrD subfamily.</text>
</comment>
<gene>
    <name evidence="13" type="primary">pcrA_3</name>
    <name evidence="13" type="ORF">Pla110_32400</name>
</gene>
<evidence type="ECO:0000256" key="4">
    <source>
        <dbReference type="ARBA" id="ARBA00022806"/>
    </source>
</evidence>
<evidence type="ECO:0000259" key="12">
    <source>
        <dbReference type="PROSITE" id="PS51217"/>
    </source>
</evidence>
<sequence length="660" mass="75242">MSAHLSSLNPPQRDAVLVKEGPLLVLAGAGTGKTRVITYRMAELIRQGVSPDQILSVTFTNKAAKEMGERTKVLLGGNLRVRPFISTFHSLCVRILRQEIENLGYPKTFAIYDRGDQESAARTALRDCRMADSTLRPGDLLNLISRWKMAGENPRTAPDLATNDKEFLAAVAFRRYQNNIKASGGVDFDDLLLLTVDLFKQFPEVLEKYQEKFQYVQIDEYQDTNGVQFNLIKSLVAKHNNLCVVGDDDQSIYGWRGAEVTHILNFQQHFPGATVVRLQDNYRCTVNIIDHANRLVKHNKGRHDKTLIAHKYGEDDVRIREYPSETDEAECVVREIEYLVNYKNVPAEDIAILFRTNEQPRPFETELRRRNIPYNLVGGQSFFDRREIRDVMSYLKIFLNQKDEVSLLRIINRPTRGISTATVEKLMKHAVAHKKPILGCAEEVAASDGLSKAAVAAVGQFDRLLKKYRERFASQPREMDRALTALLEEIDYNSEIEKQYKESQQQLMRKEVLDQIIAGMKEYQNRESEPSLAGFLDEVSLDGEDAFNEKEKVEAHKVTLMTLHSAKGLEFPRVYLIGLEEGLLPHKRSIDADNDAIQEERRLAYVGITRAKDYISISRAVTRAKYGKRSRTIPSRFLHEMLTDAAVEKMIEEAEEAEAE</sequence>
<evidence type="ECO:0000256" key="9">
    <source>
        <dbReference type="ARBA" id="ARBA00048988"/>
    </source>
</evidence>
<dbReference type="GO" id="GO:0005829">
    <property type="term" value="C:cytosol"/>
    <property type="evidence" value="ECO:0007669"/>
    <property type="project" value="TreeGrafter"/>
</dbReference>
<dbReference type="GO" id="GO:0016887">
    <property type="term" value="F:ATP hydrolysis activity"/>
    <property type="evidence" value="ECO:0007669"/>
    <property type="project" value="RHEA"/>
</dbReference>
<dbReference type="PROSITE" id="PS51198">
    <property type="entry name" value="UVRD_HELICASE_ATP_BIND"/>
    <property type="match status" value="1"/>
</dbReference>
<feature type="binding site" evidence="10">
    <location>
        <begin position="27"/>
        <end position="34"/>
    </location>
    <ligand>
        <name>ATP</name>
        <dbReference type="ChEBI" id="CHEBI:30616"/>
    </ligand>
</feature>
<accession>A0A518CQJ3</accession>
<dbReference type="Gene3D" id="3.40.50.300">
    <property type="entry name" value="P-loop containing nucleotide triphosphate hydrolases"/>
    <property type="match status" value="2"/>
</dbReference>
<evidence type="ECO:0000256" key="5">
    <source>
        <dbReference type="ARBA" id="ARBA00022840"/>
    </source>
</evidence>
<dbReference type="InterPro" id="IPR000212">
    <property type="entry name" value="DNA_helicase_UvrD/REP"/>
</dbReference>
<comment type="catalytic activity">
    <reaction evidence="7">
        <text>Couples ATP hydrolysis with the unwinding of duplex DNA by translocating in the 3'-5' direction.</text>
        <dbReference type="EC" id="5.6.2.4"/>
    </reaction>
</comment>
<evidence type="ECO:0000256" key="8">
    <source>
        <dbReference type="ARBA" id="ARBA00034808"/>
    </source>
</evidence>
<evidence type="ECO:0000313" key="13">
    <source>
        <dbReference type="EMBL" id="QDU81498.1"/>
    </source>
</evidence>
<evidence type="ECO:0000256" key="7">
    <source>
        <dbReference type="ARBA" id="ARBA00034617"/>
    </source>
</evidence>
<dbReference type="InterPro" id="IPR013986">
    <property type="entry name" value="DExx_box_DNA_helicase_dom_sf"/>
</dbReference>
<keyword evidence="5 10" id="KW-0067">ATP-binding</keyword>
<keyword evidence="2 10" id="KW-0547">Nucleotide-binding</keyword>
<dbReference type="CDD" id="cd17932">
    <property type="entry name" value="DEXQc_UvrD"/>
    <property type="match status" value="1"/>
</dbReference>
<protein>
    <recommendedName>
        <fullName evidence="8">DNA 3'-5' helicase</fullName>
        <ecNumber evidence="8">5.6.2.4</ecNumber>
    </recommendedName>
</protein>
<dbReference type="Proteomes" id="UP000317178">
    <property type="component" value="Chromosome"/>
</dbReference>
<evidence type="ECO:0000256" key="10">
    <source>
        <dbReference type="PROSITE-ProRule" id="PRU00560"/>
    </source>
</evidence>
<evidence type="ECO:0000313" key="14">
    <source>
        <dbReference type="Proteomes" id="UP000317178"/>
    </source>
</evidence>
<dbReference type="Gene3D" id="1.10.486.10">
    <property type="entry name" value="PCRA, domain 4"/>
    <property type="match status" value="1"/>
</dbReference>
<proteinExistence type="inferred from homology"/>
<dbReference type="PANTHER" id="PTHR11070">
    <property type="entry name" value="UVRD / RECB / PCRA DNA HELICASE FAMILY MEMBER"/>
    <property type="match status" value="1"/>
</dbReference>
<dbReference type="GO" id="GO:0043138">
    <property type="term" value="F:3'-5' DNA helicase activity"/>
    <property type="evidence" value="ECO:0007669"/>
    <property type="project" value="UniProtKB-EC"/>
</dbReference>
<dbReference type="EC" id="5.6.2.4" evidence="8"/>
<evidence type="ECO:0000256" key="6">
    <source>
        <dbReference type="ARBA" id="ARBA00023235"/>
    </source>
</evidence>